<dbReference type="PANTHER" id="PTHR13520:SF0">
    <property type="entry name" value="RAD50-INTERACTING PROTEIN 1"/>
    <property type="match status" value="1"/>
</dbReference>
<dbReference type="WBParaSite" id="ECPE_0001364201-mRNA-1">
    <property type="protein sequence ID" value="ECPE_0001364201-mRNA-1"/>
    <property type="gene ID" value="ECPE_0001364201"/>
</dbReference>
<dbReference type="AlphaFoldDB" id="A0A183B317"/>
<proteinExistence type="predicted"/>
<accession>A0A183B317</accession>
<name>A0A183B317_9TREM</name>
<gene>
    <name evidence="1" type="ORF">ECPE_LOCUS13602</name>
</gene>
<evidence type="ECO:0000313" key="3">
    <source>
        <dbReference type="WBParaSite" id="ECPE_0001364201-mRNA-1"/>
    </source>
</evidence>
<sequence length="120" mass="13629">MWQLIARRLDNFLYTELILANRFTPGGAAQLRFDLAHTIYPMFALYTDRPETLFPQTRDSCILLNLLRGSAELLRDSLRTSLSGQVLRDHNPLAPLLELGVYSLTPEEAADVLSRRSIPD</sequence>
<dbReference type="InterPro" id="IPR007528">
    <property type="entry name" value="RINT1_Tip20"/>
</dbReference>
<organism evidence="3">
    <name type="scientific">Echinostoma caproni</name>
    <dbReference type="NCBI Taxonomy" id="27848"/>
    <lineage>
        <taxon>Eukaryota</taxon>
        <taxon>Metazoa</taxon>
        <taxon>Spiralia</taxon>
        <taxon>Lophotrochozoa</taxon>
        <taxon>Platyhelminthes</taxon>
        <taxon>Trematoda</taxon>
        <taxon>Digenea</taxon>
        <taxon>Plagiorchiida</taxon>
        <taxon>Echinostomata</taxon>
        <taxon>Echinostomatoidea</taxon>
        <taxon>Echinostomatidae</taxon>
        <taxon>Echinostoma</taxon>
    </lineage>
</organism>
<dbReference type="PROSITE" id="PS51386">
    <property type="entry name" value="RINT1_TIP20"/>
    <property type="match status" value="1"/>
</dbReference>
<evidence type="ECO:0000313" key="1">
    <source>
        <dbReference type="EMBL" id="VDP90874.1"/>
    </source>
</evidence>
<protein>
    <submittedName>
        <fullName evidence="3">Alpha-E domain-containing protein</fullName>
    </submittedName>
</protein>
<dbReference type="PANTHER" id="PTHR13520">
    <property type="entry name" value="RAD50-INTERACTING PROTEIN 1 RINT-1"/>
    <property type="match status" value="1"/>
</dbReference>
<reference evidence="1 2" key="2">
    <citation type="submission" date="2018-11" db="EMBL/GenBank/DDBJ databases">
        <authorList>
            <consortium name="Pathogen Informatics"/>
        </authorList>
    </citation>
    <scope>NUCLEOTIDE SEQUENCE [LARGE SCALE GENOMIC DNA]</scope>
    <source>
        <strain evidence="1 2">Egypt</strain>
    </source>
</reference>
<evidence type="ECO:0000313" key="2">
    <source>
        <dbReference type="Proteomes" id="UP000272942"/>
    </source>
</evidence>
<dbReference type="GO" id="GO:0006888">
    <property type="term" value="P:endoplasmic reticulum to Golgi vesicle-mediated transport"/>
    <property type="evidence" value="ECO:0007669"/>
    <property type="project" value="InterPro"/>
</dbReference>
<reference evidence="3" key="1">
    <citation type="submission" date="2016-06" db="UniProtKB">
        <authorList>
            <consortium name="WormBaseParasite"/>
        </authorList>
    </citation>
    <scope>IDENTIFICATION</scope>
</reference>
<dbReference type="OrthoDB" id="2189254at2759"/>
<keyword evidence="2" id="KW-1185">Reference proteome</keyword>
<dbReference type="GO" id="GO:0060628">
    <property type="term" value="P:regulation of ER to Golgi vesicle-mediated transport"/>
    <property type="evidence" value="ECO:0007669"/>
    <property type="project" value="TreeGrafter"/>
</dbReference>
<dbReference type="GO" id="GO:0006890">
    <property type="term" value="P:retrograde vesicle-mediated transport, Golgi to endoplasmic reticulum"/>
    <property type="evidence" value="ECO:0007669"/>
    <property type="project" value="InterPro"/>
</dbReference>
<dbReference type="Proteomes" id="UP000272942">
    <property type="component" value="Unassembled WGS sequence"/>
</dbReference>
<dbReference type="Pfam" id="PF04437">
    <property type="entry name" value="RINT1_TIP1"/>
    <property type="match status" value="1"/>
</dbReference>
<dbReference type="EMBL" id="UZAN01055511">
    <property type="protein sequence ID" value="VDP90874.1"/>
    <property type="molecule type" value="Genomic_DNA"/>
</dbReference>
<dbReference type="GO" id="GO:0070939">
    <property type="term" value="C:Dsl1/NZR complex"/>
    <property type="evidence" value="ECO:0007669"/>
    <property type="project" value="InterPro"/>
</dbReference>